<accession>A0A444Z9M8</accession>
<feature type="domain" description="GST N-terminal" evidence="1">
    <location>
        <begin position="300"/>
        <end position="381"/>
    </location>
</feature>
<keyword evidence="3" id="KW-1185">Reference proteome</keyword>
<dbReference type="InterPro" id="IPR004045">
    <property type="entry name" value="Glutathione_S-Trfase_N"/>
</dbReference>
<dbReference type="EMBL" id="SDMP01000015">
    <property type="protein sequence ID" value="RYR10876.1"/>
    <property type="molecule type" value="Genomic_DNA"/>
</dbReference>
<dbReference type="PANTHER" id="PTHR44750">
    <property type="entry name" value="GLUTATHIONE S-TRANSFERASE T1-RELATED"/>
    <property type="match status" value="1"/>
</dbReference>
<dbReference type="PROSITE" id="PS50404">
    <property type="entry name" value="GST_NTER"/>
    <property type="match status" value="1"/>
</dbReference>
<dbReference type="SUPFAM" id="SSF52833">
    <property type="entry name" value="Thioredoxin-like"/>
    <property type="match status" value="1"/>
</dbReference>
<dbReference type="STRING" id="3818.A0A444Z9M8"/>
<dbReference type="Pfam" id="PF02798">
    <property type="entry name" value="GST_N"/>
    <property type="match status" value="1"/>
</dbReference>
<proteinExistence type="predicted"/>
<organism evidence="2 3">
    <name type="scientific">Arachis hypogaea</name>
    <name type="common">Peanut</name>
    <dbReference type="NCBI Taxonomy" id="3818"/>
    <lineage>
        <taxon>Eukaryota</taxon>
        <taxon>Viridiplantae</taxon>
        <taxon>Streptophyta</taxon>
        <taxon>Embryophyta</taxon>
        <taxon>Tracheophyta</taxon>
        <taxon>Spermatophyta</taxon>
        <taxon>Magnoliopsida</taxon>
        <taxon>eudicotyledons</taxon>
        <taxon>Gunneridae</taxon>
        <taxon>Pentapetalae</taxon>
        <taxon>rosids</taxon>
        <taxon>fabids</taxon>
        <taxon>Fabales</taxon>
        <taxon>Fabaceae</taxon>
        <taxon>Papilionoideae</taxon>
        <taxon>50 kb inversion clade</taxon>
        <taxon>dalbergioids sensu lato</taxon>
        <taxon>Dalbergieae</taxon>
        <taxon>Pterocarpus clade</taxon>
        <taxon>Arachis</taxon>
    </lineage>
</organism>
<dbReference type="AlphaFoldDB" id="A0A444Z9M8"/>
<evidence type="ECO:0000259" key="1">
    <source>
        <dbReference type="PROSITE" id="PS50404"/>
    </source>
</evidence>
<gene>
    <name evidence="2" type="ORF">Ahy_B05g079354</name>
</gene>
<protein>
    <recommendedName>
        <fullName evidence="1">GST N-terminal domain-containing protein</fullName>
    </recommendedName>
</protein>
<dbReference type="InterPro" id="IPR036249">
    <property type="entry name" value="Thioredoxin-like_sf"/>
</dbReference>
<dbReference type="Gene3D" id="3.40.30.10">
    <property type="entry name" value="Glutaredoxin"/>
    <property type="match status" value="1"/>
</dbReference>
<reference evidence="2 3" key="1">
    <citation type="submission" date="2019-01" db="EMBL/GenBank/DDBJ databases">
        <title>Sequencing of cultivated peanut Arachis hypogaea provides insights into genome evolution and oil improvement.</title>
        <authorList>
            <person name="Chen X."/>
        </authorList>
    </citation>
    <scope>NUCLEOTIDE SEQUENCE [LARGE SCALE GENOMIC DNA]</scope>
    <source>
        <strain evidence="3">cv. Fuhuasheng</strain>
        <tissue evidence="2">Leaves</tissue>
    </source>
</reference>
<comment type="caution">
    <text evidence="2">The sequence shown here is derived from an EMBL/GenBank/DDBJ whole genome shotgun (WGS) entry which is preliminary data.</text>
</comment>
<dbReference type="PANTHER" id="PTHR44750:SF1">
    <property type="entry name" value="GLUTATHIONE S-TRANSFERASE T1-RELATED"/>
    <property type="match status" value="1"/>
</dbReference>
<dbReference type="Proteomes" id="UP000289738">
    <property type="component" value="Chromosome B05"/>
</dbReference>
<evidence type="ECO:0000313" key="2">
    <source>
        <dbReference type="EMBL" id="RYR10876.1"/>
    </source>
</evidence>
<dbReference type="InterPro" id="IPR043377">
    <property type="entry name" value="GSTT1/2/3"/>
</dbReference>
<evidence type="ECO:0000313" key="3">
    <source>
        <dbReference type="Proteomes" id="UP000289738"/>
    </source>
</evidence>
<sequence>MVLCWPIGSVGGGMVLACWVSGCWPVVRRLRIRGAPAVGNLCSGTSWCSGISALELRVQHWDFRGRLRGGGRNMGAASLEPHGRGWLAPWLGAQRVRFGEERARLGFDWGLGSGTHSSSNVALVWGGVGLVFFRVFCQTGSVRFGQNFHDLTSSLPYRRPFTYTKSQSNELFLSPSTNFSVARASSSPFLTHNATAATLTTAPTFSFSSSLLNTEPVEHIPCLSRSFSFAKQIKLKLLFSSSQVSSSTPAPPVVASIPTTAAPLSPFIPTQFWLAYLFSAATIISSSQCFQKESKKEKMLKVKVYADRMFQPSRAVLIFCKVNGIEFNKIKVEISKRQHLSPEFVAINPFKKLPAIVDGRFKLFERMYGVALELNSHQIMLLLLWIVWWQGRMLLQEETLMLLREQHIGKRHCIFMFI</sequence>
<name>A0A444Z9M8_ARAHY</name>